<proteinExistence type="predicted"/>
<dbReference type="EMBL" id="JASBWU010000017">
    <property type="protein sequence ID" value="KAJ9115074.1"/>
    <property type="molecule type" value="Genomic_DNA"/>
</dbReference>
<evidence type="ECO:0000313" key="1">
    <source>
        <dbReference type="EMBL" id="KAJ9115074.1"/>
    </source>
</evidence>
<keyword evidence="2" id="KW-1185">Reference proteome</keyword>
<name>A0ACC2WTI1_9TREE</name>
<reference evidence="1" key="1">
    <citation type="submission" date="2023-04" db="EMBL/GenBank/DDBJ databases">
        <title>Draft Genome sequencing of Naganishia species isolated from polar environments using Oxford Nanopore Technology.</title>
        <authorList>
            <person name="Leo P."/>
            <person name="Venkateswaran K."/>
        </authorList>
    </citation>
    <scope>NUCLEOTIDE SEQUENCE</scope>
    <source>
        <strain evidence="1">MNA-CCFEE 5425</strain>
    </source>
</reference>
<dbReference type="Proteomes" id="UP001243375">
    <property type="component" value="Unassembled WGS sequence"/>
</dbReference>
<comment type="caution">
    <text evidence="1">The sequence shown here is derived from an EMBL/GenBank/DDBJ whole genome shotgun (WGS) entry which is preliminary data.</text>
</comment>
<gene>
    <name evidence="1" type="ORF">QFC22_005402</name>
</gene>
<accession>A0ACC2WTI1</accession>
<organism evidence="1 2">
    <name type="scientific">Naganishia vaughanmartiniae</name>
    <dbReference type="NCBI Taxonomy" id="1424756"/>
    <lineage>
        <taxon>Eukaryota</taxon>
        <taxon>Fungi</taxon>
        <taxon>Dikarya</taxon>
        <taxon>Basidiomycota</taxon>
        <taxon>Agaricomycotina</taxon>
        <taxon>Tremellomycetes</taxon>
        <taxon>Filobasidiales</taxon>
        <taxon>Filobasidiaceae</taxon>
        <taxon>Naganishia</taxon>
    </lineage>
</organism>
<sequence>MSRALAHHQSMATESKRDKKRREIIEKVEKQHAEKIQNFQTIYSDLTTDLNLKNQALLRDPSTSVSLQAPMYMLSLERDAWLDSIDTQYEYKLSSARKLYQVERQKIEDEYKKSRDLVRQRLLDGLEERRRKIREDKETVNDIVADTLNDVSGRSRHARQNISLKSYYDGSAHSNGESSTAAAAAAAARTEAIVKEADALLQSFTSQNLGTALSIDNIISPLPYSLAVLPPPTQPDRVGKNARRGRNVQQYRDYDNGTPGLGAGASGRDGGDGGASGDGNGGASGAGGNGNGTNNTSSGPNNTVIRISPAMSGYAKVAGWAPGKSLEDLKTLGVASEFEREGDLANMSGWGRRGRQAGKAAAAAIASKG</sequence>
<protein>
    <submittedName>
        <fullName evidence="1">Uncharacterized protein</fullName>
    </submittedName>
</protein>
<evidence type="ECO:0000313" key="2">
    <source>
        <dbReference type="Proteomes" id="UP001243375"/>
    </source>
</evidence>